<evidence type="ECO:0000256" key="10">
    <source>
        <dbReference type="SAM" id="MobiDB-lite"/>
    </source>
</evidence>
<evidence type="ECO:0000256" key="3">
    <source>
        <dbReference type="ARBA" id="ARBA00022448"/>
    </source>
</evidence>
<keyword evidence="14" id="KW-1185">Reference proteome</keyword>
<feature type="compositionally biased region" description="Polar residues" evidence="10">
    <location>
        <begin position="46"/>
        <end position="55"/>
    </location>
</feature>
<feature type="compositionally biased region" description="Basic and acidic residues" evidence="10">
    <location>
        <begin position="100"/>
        <end position="110"/>
    </location>
</feature>
<dbReference type="SUPFAM" id="SSF50182">
    <property type="entry name" value="Sm-like ribonucleoproteins"/>
    <property type="match status" value="1"/>
</dbReference>
<evidence type="ECO:0000256" key="5">
    <source>
        <dbReference type="ARBA" id="ARBA00022989"/>
    </source>
</evidence>
<keyword evidence="6" id="KW-0406">Ion transport</keyword>
<evidence type="ECO:0000256" key="11">
    <source>
        <dbReference type="SAM" id="Phobius"/>
    </source>
</evidence>
<accession>A0AAF0WKB0</accession>
<feature type="transmembrane region" description="Helical" evidence="11">
    <location>
        <begin position="205"/>
        <end position="226"/>
    </location>
</feature>
<protein>
    <recommendedName>
        <fullName evidence="9">Mechanosensitive ion channel protein</fullName>
    </recommendedName>
</protein>
<evidence type="ECO:0000313" key="14">
    <source>
        <dbReference type="Proteomes" id="UP000077755"/>
    </source>
</evidence>
<evidence type="ECO:0000256" key="2">
    <source>
        <dbReference type="ARBA" id="ARBA00008017"/>
    </source>
</evidence>
<dbReference type="EMBL" id="CP093345">
    <property type="protein sequence ID" value="WOG91505.1"/>
    <property type="molecule type" value="Genomic_DNA"/>
</dbReference>
<dbReference type="AlphaFoldDB" id="A0AAF0WKB0"/>
<dbReference type="Gene3D" id="2.30.30.60">
    <property type="match status" value="1"/>
</dbReference>
<evidence type="ECO:0000256" key="8">
    <source>
        <dbReference type="ARBA" id="ARBA00023303"/>
    </source>
</evidence>
<dbReference type="PIRSF" id="PIRSF017209">
    <property type="entry name" value="Memb_At2g17000_prd"/>
    <property type="match status" value="1"/>
</dbReference>
<gene>
    <name evidence="13" type="ORF">DCAR_0310754</name>
</gene>
<evidence type="ECO:0000256" key="7">
    <source>
        <dbReference type="ARBA" id="ARBA00023136"/>
    </source>
</evidence>
<feature type="transmembrane region" description="Helical" evidence="11">
    <location>
        <begin position="272"/>
        <end position="296"/>
    </location>
</feature>
<evidence type="ECO:0000259" key="12">
    <source>
        <dbReference type="Pfam" id="PF00924"/>
    </source>
</evidence>
<keyword evidence="3" id="KW-0813">Transport</keyword>
<dbReference type="GO" id="GO:0008381">
    <property type="term" value="F:mechanosensitive monoatomic ion channel activity"/>
    <property type="evidence" value="ECO:0007669"/>
    <property type="project" value="TreeGrafter"/>
</dbReference>
<reference evidence="13" key="1">
    <citation type="journal article" date="2016" name="Nat. Genet.">
        <title>A high-quality carrot genome assembly provides new insights into carotenoid accumulation and asterid genome evolution.</title>
        <authorList>
            <person name="Iorizzo M."/>
            <person name="Ellison S."/>
            <person name="Senalik D."/>
            <person name="Zeng P."/>
            <person name="Satapoomin P."/>
            <person name="Huang J."/>
            <person name="Bowman M."/>
            <person name="Iovene M."/>
            <person name="Sanseverino W."/>
            <person name="Cavagnaro P."/>
            <person name="Yildiz M."/>
            <person name="Macko-Podgorni A."/>
            <person name="Moranska E."/>
            <person name="Grzebelus E."/>
            <person name="Grzebelus D."/>
            <person name="Ashrafi H."/>
            <person name="Zheng Z."/>
            <person name="Cheng S."/>
            <person name="Spooner D."/>
            <person name="Van Deynze A."/>
            <person name="Simon P."/>
        </authorList>
    </citation>
    <scope>NUCLEOTIDE SEQUENCE</scope>
    <source>
        <tissue evidence="13">Leaf</tissue>
    </source>
</reference>
<feature type="transmembrane region" description="Helical" evidence="11">
    <location>
        <begin position="164"/>
        <end position="185"/>
    </location>
</feature>
<dbReference type="InterPro" id="IPR006685">
    <property type="entry name" value="MscS_channel_2nd"/>
</dbReference>
<comment type="similarity">
    <text evidence="2 9">Belongs to the MscS (TC 1.A.23) family.</text>
</comment>
<dbReference type="GO" id="GO:0050982">
    <property type="term" value="P:detection of mechanical stimulus"/>
    <property type="evidence" value="ECO:0007669"/>
    <property type="project" value="UniProtKB-ARBA"/>
</dbReference>
<dbReference type="Proteomes" id="UP000077755">
    <property type="component" value="Chromosome 3"/>
</dbReference>
<name>A0AAF0WKB0_DAUCS</name>
<reference evidence="13" key="2">
    <citation type="submission" date="2022-03" db="EMBL/GenBank/DDBJ databases">
        <title>Draft title - Genomic analysis of global carrot germplasm unveils the trajectory of domestication and the origin of high carotenoid orange carrot.</title>
        <authorList>
            <person name="Iorizzo M."/>
            <person name="Ellison S."/>
            <person name="Senalik D."/>
            <person name="Macko-Podgorni A."/>
            <person name="Grzebelus D."/>
            <person name="Bostan H."/>
            <person name="Rolling W."/>
            <person name="Curaba J."/>
            <person name="Simon P."/>
        </authorList>
    </citation>
    <scope>NUCLEOTIDE SEQUENCE</scope>
    <source>
        <tissue evidence="13">Leaf</tissue>
    </source>
</reference>
<feature type="transmembrane region" description="Helical" evidence="11">
    <location>
        <begin position="238"/>
        <end position="260"/>
    </location>
</feature>
<dbReference type="GO" id="GO:0006820">
    <property type="term" value="P:monoatomic anion transport"/>
    <property type="evidence" value="ECO:0007669"/>
    <property type="project" value="TreeGrafter"/>
</dbReference>
<evidence type="ECO:0000256" key="6">
    <source>
        <dbReference type="ARBA" id="ARBA00023065"/>
    </source>
</evidence>
<dbReference type="GO" id="GO:0005886">
    <property type="term" value="C:plasma membrane"/>
    <property type="evidence" value="ECO:0007669"/>
    <property type="project" value="UniProtKB-UniRule"/>
</dbReference>
<dbReference type="FunFam" id="2.30.30.60:FF:000003">
    <property type="entry name" value="Predicted mechanosensitive ion channel"/>
    <property type="match status" value="1"/>
</dbReference>
<keyword evidence="4 11" id="KW-0812">Transmembrane</keyword>
<evidence type="ECO:0000256" key="1">
    <source>
        <dbReference type="ARBA" id="ARBA00004141"/>
    </source>
</evidence>
<evidence type="ECO:0000256" key="9">
    <source>
        <dbReference type="PIRNR" id="PIRNR017209"/>
    </source>
</evidence>
<sequence length="781" mass="90073">MSSSHHTQSFDNYTVININNETEFHPNNVWRDSSFDFSNDVKSVDSETNAAQRASLSEVPESPDLYGQISPKAEKFSFSESLQQRRGRNGGSGGSSNRSVPRESELMRMKTKSRLIDPPEHFEDFRRSMKSGGCIEEESEYHDDDPYVEEDFPEEFKMIKFSKWAVIQVFCMIVIIAALVCSLFVKFSDKNKLLGVELWRWGLLLLALLCGRLVAGWGIRVVVFFIELNCMLRKRVLYFVYGLRSAVKNCLWLALILVAWRFTLYEKVESLAHGKVLVCVTKTWVCLLVGTLIWFLKTLIVKVLASSFHVSTFFNRIQDALFDQYVIETLSGPPLMDIHIEMEEEQIMAEVRQLQNAGATVPPEFRRTISSSSEKLDRSTKSRKRFPTFKSSRFSTVATKKENEGITIDHLHRLNQKNISAWNMKKLMNIVRKGTLSTLDEQTRDCIGEHKGAVQITSENQAKLAAKKIFCNVAKPGSKHIFQDDLMQFMRDDEALKTISLFEGASGWRGISRRELKNWMVNTFRERRALVLSLNDTKKAINKLHQMLNIFVGLIIAGLWLLILKVASTHFFVLLSSQLLLVVFVFGNTCKTMFEGIIFLFVMHPFDIGDRCEVDEVQLVVEEMNILTTTFLRYDNQKICYPNSVLSNKPISNYYRSPDMGDAIDFCIHISTPVEKIALMKEKITSYIEKMSDYWYPAPMIVLRDIEDMNRLKISIWLSHRINFQDMGERWVRRALLVEEMIKIFKELEIEYRMLPMDVNVQNLPAMASNRLPSNWTSCAN</sequence>
<evidence type="ECO:0000313" key="13">
    <source>
        <dbReference type="EMBL" id="WOG91505.1"/>
    </source>
</evidence>
<proteinExistence type="inferred from homology"/>
<organism evidence="13 14">
    <name type="scientific">Daucus carota subsp. sativus</name>
    <name type="common">Carrot</name>
    <dbReference type="NCBI Taxonomy" id="79200"/>
    <lineage>
        <taxon>Eukaryota</taxon>
        <taxon>Viridiplantae</taxon>
        <taxon>Streptophyta</taxon>
        <taxon>Embryophyta</taxon>
        <taxon>Tracheophyta</taxon>
        <taxon>Spermatophyta</taxon>
        <taxon>Magnoliopsida</taxon>
        <taxon>eudicotyledons</taxon>
        <taxon>Gunneridae</taxon>
        <taxon>Pentapetalae</taxon>
        <taxon>asterids</taxon>
        <taxon>campanulids</taxon>
        <taxon>Apiales</taxon>
        <taxon>Apiaceae</taxon>
        <taxon>Apioideae</taxon>
        <taxon>Scandiceae</taxon>
        <taxon>Daucinae</taxon>
        <taxon>Daucus</taxon>
        <taxon>Daucus sect. Daucus</taxon>
    </lineage>
</organism>
<keyword evidence="8" id="KW-0407">Ion channel</keyword>
<evidence type="ECO:0000256" key="4">
    <source>
        <dbReference type="ARBA" id="ARBA00022692"/>
    </source>
</evidence>
<feature type="transmembrane region" description="Helical" evidence="11">
    <location>
        <begin position="579"/>
        <end position="602"/>
    </location>
</feature>
<dbReference type="InterPro" id="IPR016688">
    <property type="entry name" value="MscS-like_plants/fungi"/>
</dbReference>
<feature type="domain" description="Mechanosensitive ion channel MscS" evidence="12">
    <location>
        <begin position="592"/>
        <end position="655"/>
    </location>
</feature>
<dbReference type="InterPro" id="IPR010920">
    <property type="entry name" value="LSM_dom_sf"/>
</dbReference>
<feature type="transmembrane region" description="Helical" evidence="11">
    <location>
        <begin position="548"/>
        <end position="573"/>
    </location>
</feature>
<keyword evidence="5 11" id="KW-1133">Transmembrane helix</keyword>
<feature type="region of interest" description="Disordered" evidence="10">
    <location>
        <begin position="46"/>
        <end position="110"/>
    </location>
</feature>
<dbReference type="Pfam" id="PF00924">
    <property type="entry name" value="MS_channel_2nd"/>
    <property type="match status" value="1"/>
</dbReference>
<keyword evidence="7 9" id="KW-0472">Membrane</keyword>
<dbReference type="PANTHER" id="PTHR31618:SF1">
    <property type="entry name" value="EF-HAND DOMAIN-CONTAINING PROTEIN"/>
    <property type="match status" value="1"/>
</dbReference>
<comment type="subcellular location">
    <subcellularLocation>
        <location evidence="1">Membrane</location>
        <topology evidence="1">Multi-pass membrane protein</topology>
    </subcellularLocation>
</comment>
<dbReference type="PANTHER" id="PTHR31618">
    <property type="entry name" value="MECHANOSENSITIVE ION CHANNEL PROTEIN 5"/>
    <property type="match status" value="1"/>
</dbReference>
<dbReference type="InterPro" id="IPR023408">
    <property type="entry name" value="MscS_beta-dom_sf"/>
</dbReference>